<evidence type="ECO:0000256" key="1">
    <source>
        <dbReference type="SAM" id="MobiDB-lite"/>
    </source>
</evidence>
<feature type="compositionally biased region" description="Basic and acidic residues" evidence="1">
    <location>
        <begin position="34"/>
        <end position="45"/>
    </location>
</feature>
<sequence>MKAKRRENPFPGRQWLRYRRKMLKKVFEEIRRRESTVVGTAREDVLPLDSNDSLSMNHFDSILQPRCEDAEPLVVIPHRGDPEGRRDMEDHGDRESGPEGLGSTSSEFPAEEEEVEPISDILTAQLDRIDLDPNPSEVARINPISDQPQRHNKGSDSLPILPESPELYFDDSTGLIEVVGVPKPRAAPDDLMIDVREQLETILAEWESLDKPRGAFGELI</sequence>
<dbReference type="KEGG" id="goe:100902655"/>
<organism evidence="2 3">
    <name type="scientific">Galendromus occidentalis</name>
    <name type="common">western predatory mite</name>
    <dbReference type="NCBI Taxonomy" id="34638"/>
    <lineage>
        <taxon>Eukaryota</taxon>
        <taxon>Metazoa</taxon>
        <taxon>Ecdysozoa</taxon>
        <taxon>Arthropoda</taxon>
        <taxon>Chelicerata</taxon>
        <taxon>Arachnida</taxon>
        <taxon>Acari</taxon>
        <taxon>Parasitiformes</taxon>
        <taxon>Mesostigmata</taxon>
        <taxon>Gamasina</taxon>
        <taxon>Phytoseioidea</taxon>
        <taxon>Phytoseiidae</taxon>
        <taxon>Typhlodrominae</taxon>
        <taxon>Galendromus</taxon>
    </lineage>
</organism>
<feature type="region of interest" description="Disordered" evidence="1">
    <location>
        <begin position="34"/>
        <end position="56"/>
    </location>
</feature>
<protein>
    <submittedName>
        <fullName evidence="3">Uncharacterized protein LOC100902655</fullName>
    </submittedName>
</protein>
<dbReference type="GeneID" id="100902655"/>
<dbReference type="Proteomes" id="UP000694867">
    <property type="component" value="Unplaced"/>
</dbReference>
<evidence type="ECO:0000313" key="3">
    <source>
        <dbReference type="RefSeq" id="XP_003747313.1"/>
    </source>
</evidence>
<gene>
    <name evidence="3" type="primary">LOC100902655</name>
</gene>
<dbReference type="AlphaFoldDB" id="A0AAJ6QXT6"/>
<keyword evidence="2" id="KW-1185">Reference proteome</keyword>
<reference evidence="3" key="1">
    <citation type="submission" date="2025-08" db="UniProtKB">
        <authorList>
            <consortium name="RefSeq"/>
        </authorList>
    </citation>
    <scope>IDENTIFICATION</scope>
</reference>
<proteinExistence type="predicted"/>
<feature type="region of interest" description="Disordered" evidence="1">
    <location>
        <begin position="77"/>
        <end position="163"/>
    </location>
</feature>
<feature type="compositionally biased region" description="Basic and acidic residues" evidence="1">
    <location>
        <begin position="78"/>
        <end position="97"/>
    </location>
</feature>
<accession>A0AAJ6QXT6</accession>
<evidence type="ECO:0000313" key="2">
    <source>
        <dbReference type="Proteomes" id="UP000694867"/>
    </source>
</evidence>
<dbReference type="RefSeq" id="XP_003747313.1">
    <property type="nucleotide sequence ID" value="XM_003747265.1"/>
</dbReference>
<name>A0AAJ6QXT6_9ACAR</name>